<comment type="catalytic activity">
    <reaction evidence="1 8 9">
        <text>Endonucleolytic cleavage to 5'-phosphomonoester.</text>
        <dbReference type="EC" id="3.1.26.4"/>
    </reaction>
</comment>
<evidence type="ECO:0000313" key="12">
    <source>
        <dbReference type="Proteomes" id="UP000005222"/>
    </source>
</evidence>
<dbReference type="InterPro" id="IPR012337">
    <property type="entry name" value="RNaseH-like_sf"/>
</dbReference>
<evidence type="ECO:0000313" key="11">
    <source>
        <dbReference type="EMBL" id="CCE78164.1"/>
    </source>
</evidence>
<dbReference type="eggNOG" id="KOG2299">
    <property type="taxonomic scope" value="Eukaryota"/>
</dbReference>
<evidence type="ECO:0000256" key="3">
    <source>
        <dbReference type="ARBA" id="ARBA00007058"/>
    </source>
</evidence>
<dbReference type="HOGENOM" id="CLU_036532_0_1_1"/>
<evidence type="ECO:0000256" key="2">
    <source>
        <dbReference type="ARBA" id="ARBA00001946"/>
    </source>
</evidence>
<dbReference type="OrthoDB" id="7462577at2759"/>
<evidence type="ECO:0000256" key="1">
    <source>
        <dbReference type="ARBA" id="ARBA00000077"/>
    </source>
</evidence>
<dbReference type="InterPro" id="IPR036397">
    <property type="entry name" value="RNaseH_sf"/>
</dbReference>
<evidence type="ECO:0000259" key="10">
    <source>
        <dbReference type="PROSITE" id="PS51975"/>
    </source>
</evidence>
<dbReference type="InterPro" id="IPR024567">
    <property type="entry name" value="RNase_HII/HIII_dom"/>
</dbReference>
<reference evidence="11 12" key="1">
    <citation type="journal article" date="2012" name="G3 (Bethesda)">
        <title>Pichia sorbitophila, an interspecies yeast hybrid reveals early steps of genome resolution following polyploidization.</title>
        <authorList>
            <person name="Leh Louis V."/>
            <person name="Despons L."/>
            <person name="Friedrich A."/>
            <person name="Martin T."/>
            <person name="Durrens P."/>
            <person name="Casaregola S."/>
            <person name="Neuveglise C."/>
            <person name="Fairhead C."/>
            <person name="Marck C."/>
            <person name="Cruz J.A."/>
            <person name="Straub M.L."/>
            <person name="Kugler V."/>
            <person name="Sacerdot C."/>
            <person name="Uzunov Z."/>
            <person name="Thierry A."/>
            <person name="Weiss S."/>
            <person name="Bleykasten C."/>
            <person name="De Montigny J."/>
            <person name="Jacques N."/>
            <person name="Jung P."/>
            <person name="Lemaire M."/>
            <person name="Mallet S."/>
            <person name="Morel G."/>
            <person name="Richard G.F."/>
            <person name="Sarkar A."/>
            <person name="Savel G."/>
            <person name="Schacherer J."/>
            <person name="Seret M.L."/>
            <person name="Talla E."/>
            <person name="Samson G."/>
            <person name="Jubin C."/>
            <person name="Poulain J."/>
            <person name="Vacherie B."/>
            <person name="Barbe V."/>
            <person name="Pelletier E."/>
            <person name="Sherman D.J."/>
            <person name="Westhof E."/>
            <person name="Weissenbach J."/>
            <person name="Baret P.V."/>
            <person name="Wincker P."/>
            <person name="Gaillardin C."/>
            <person name="Dujon B."/>
            <person name="Souciet J.L."/>
        </authorList>
    </citation>
    <scope>NUCLEOTIDE SEQUENCE [LARGE SCALE GENOMIC DNA]</scope>
    <source>
        <strain evidence="12">ATCC MYA-4447 / BCRC 22081 / CBS 7064 / NBRC 10061 / NRRL Y-12695</strain>
    </source>
</reference>
<dbReference type="InterPro" id="IPR004649">
    <property type="entry name" value="RNase_H2_suA"/>
</dbReference>
<dbReference type="InterPro" id="IPR023160">
    <property type="entry name" value="RNase_HII_hlx-loop-hlx_cap_dom"/>
</dbReference>
<evidence type="ECO:0000256" key="9">
    <source>
        <dbReference type="RuleBase" id="RU003515"/>
    </source>
</evidence>
<dbReference type="Gene3D" id="3.30.420.10">
    <property type="entry name" value="Ribonuclease H-like superfamily/Ribonuclease H"/>
    <property type="match status" value="1"/>
</dbReference>
<organism evidence="11 12">
    <name type="scientific">Pichia sorbitophila (strain ATCC MYA-4447 / BCRC 22081 / CBS 7064 / NBRC 10061 / NRRL Y-12695)</name>
    <name type="common">Hybrid yeast</name>
    <dbReference type="NCBI Taxonomy" id="559304"/>
    <lineage>
        <taxon>Eukaryota</taxon>
        <taxon>Fungi</taxon>
        <taxon>Dikarya</taxon>
        <taxon>Ascomycota</taxon>
        <taxon>Saccharomycotina</taxon>
        <taxon>Pichiomycetes</taxon>
        <taxon>Debaryomycetaceae</taxon>
        <taxon>Millerozyma</taxon>
    </lineage>
</organism>
<evidence type="ECO:0000256" key="5">
    <source>
        <dbReference type="ARBA" id="ARBA00022723"/>
    </source>
</evidence>
<dbReference type="FunFam" id="3.30.420.10:FF:000016">
    <property type="entry name" value="Ribonuclease"/>
    <property type="match status" value="1"/>
</dbReference>
<dbReference type="GO" id="GO:0032299">
    <property type="term" value="C:ribonuclease H2 complex"/>
    <property type="evidence" value="ECO:0007669"/>
    <property type="project" value="TreeGrafter"/>
</dbReference>
<dbReference type="EC" id="3.1.26.4" evidence="9"/>
<comment type="function">
    <text evidence="9">Endonuclease that specifically degrades the RNA of RNA-DNA hybrids.</text>
</comment>
<evidence type="ECO:0000256" key="7">
    <source>
        <dbReference type="ARBA" id="ARBA00022801"/>
    </source>
</evidence>
<keyword evidence="12" id="KW-1185">Reference proteome</keyword>
<feature type="domain" description="RNase H type-2" evidence="10">
    <location>
        <begin position="89"/>
        <end position="320"/>
    </location>
</feature>
<dbReference type="GO" id="GO:0046872">
    <property type="term" value="F:metal ion binding"/>
    <property type="evidence" value="ECO:0007669"/>
    <property type="project" value="UniProtKB-KW"/>
</dbReference>
<feature type="binding site" evidence="8">
    <location>
        <position position="95"/>
    </location>
    <ligand>
        <name>a divalent metal cation</name>
        <dbReference type="ChEBI" id="CHEBI:60240"/>
    </ligand>
</feature>
<comment type="similarity">
    <text evidence="3">Belongs to the RNase HII family. Eukaryotic subfamily.</text>
</comment>
<feature type="binding site" evidence="8">
    <location>
        <position position="96"/>
    </location>
    <ligand>
        <name>a divalent metal cation</name>
        <dbReference type="ChEBI" id="CHEBI:60240"/>
    </ligand>
</feature>
<dbReference type="InParanoid" id="G8YRH7"/>
<gene>
    <name evidence="11" type="primary">Piso0_000780</name>
    <name evidence="11" type="ORF">GNLVRS01_PISO0C03874g</name>
</gene>
<dbReference type="Proteomes" id="UP000005222">
    <property type="component" value="Chromosome C"/>
</dbReference>
<dbReference type="NCBIfam" id="TIGR00729">
    <property type="entry name" value="ribonuclease HII"/>
    <property type="match status" value="1"/>
</dbReference>
<dbReference type="FunFam" id="1.10.10.460:FF:000001">
    <property type="entry name" value="Ribonuclease"/>
    <property type="match status" value="1"/>
</dbReference>
<keyword evidence="7 8" id="KW-0378">Hydrolase</keyword>
<dbReference type="GO" id="GO:0003723">
    <property type="term" value="F:RNA binding"/>
    <property type="evidence" value="ECO:0007669"/>
    <property type="project" value="UniProtKB-UniRule"/>
</dbReference>
<dbReference type="PROSITE" id="PS51975">
    <property type="entry name" value="RNASE_H_2"/>
    <property type="match status" value="1"/>
</dbReference>
<keyword evidence="4 8" id="KW-0540">Nuclease</keyword>
<dbReference type="InterPro" id="IPR001352">
    <property type="entry name" value="RNase_HII/HIII"/>
</dbReference>
<dbReference type="GO" id="GO:0043137">
    <property type="term" value="P:DNA replication, removal of RNA primer"/>
    <property type="evidence" value="ECO:0007669"/>
    <property type="project" value="TreeGrafter"/>
</dbReference>
<dbReference type="STRING" id="559304.G8YRH7"/>
<proteinExistence type="inferred from homology"/>
<keyword evidence="5 8" id="KW-0479">Metal-binding</keyword>
<evidence type="ECO:0000256" key="6">
    <source>
        <dbReference type="ARBA" id="ARBA00022759"/>
    </source>
</evidence>
<dbReference type="Pfam" id="PF01351">
    <property type="entry name" value="RNase_HII"/>
    <property type="match status" value="1"/>
</dbReference>
<keyword evidence="6 8" id="KW-0255">Endonuclease</keyword>
<comment type="cofactor">
    <cofactor evidence="8">
        <name>Mn(2+)</name>
        <dbReference type="ChEBI" id="CHEBI:29035"/>
    </cofactor>
    <cofactor evidence="8">
        <name>Mg(2+)</name>
        <dbReference type="ChEBI" id="CHEBI:18420"/>
    </cofactor>
    <text evidence="8">Manganese or magnesium. Binds 1 divalent metal ion per monomer in the absence of substrate. May bind a second metal ion after substrate binding.</text>
</comment>
<name>G8YRH7_PICSO</name>
<dbReference type="AlphaFoldDB" id="G8YRH7"/>
<dbReference type="GO" id="GO:0004523">
    <property type="term" value="F:RNA-DNA hybrid ribonuclease activity"/>
    <property type="evidence" value="ECO:0007669"/>
    <property type="project" value="UniProtKB-UniRule"/>
</dbReference>
<comment type="cofactor">
    <cofactor evidence="2">
        <name>Mg(2+)</name>
        <dbReference type="ChEBI" id="CHEBI:18420"/>
    </cofactor>
</comment>
<evidence type="ECO:0000256" key="8">
    <source>
        <dbReference type="PROSITE-ProRule" id="PRU01319"/>
    </source>
</evidence>
<accession>G8YRH7</accession>
<dbReference type="EMBL" id="FO082057">
    <property type="protein sequence ID" value="CCE78164.1"/>
    <property type="molecule type" value="Genomic_DNA"/>
</dbReference>
<dbReference type="PANTHER" id="PTHR10954:SF7">
    <property type="entry name" value="RIBONUCLEASE H2 SUBUNIT A"/>
    <property type="match status" value="1"/>
</dbReference>
<dbReference type="FunCoup" id="G8YRH7">
    <property type="interactions" value="710"/>
</dbReference>
<dbReference type="GO" id="GO:0006298">
    <property type="term" value="P:mismatch repair"/>
    <property type="evidence" value="ECO:0007669"/>
    <property type="project" value="TreeGrafter"/>
</dbReference>
<sequence length="368" mass="40681">MFSCLISINITFGIYTNMTISLDEKRIAEHDGGGSIKRAKTDNIEINEDEKIQEWIPQSVRNMVDALKFDSHTCHSEIPSAIASQPDEPLVLGVDEAGRGPVLGPMVYGIAYTLEKYQPELKKFGFSDSKTLKEGVRTDLLQKIEDEEHELHNNVGWATTQISAKDISSGMLRSSLGKGAYNLNDQAHDTTIELIQQIINRKLNIAKIFVDTVGPPASYQAKLQKRFPGIEVTVTKKADSLFPVVSTASIVAKVTRDKVLHYYCDIAPLLQSASFGSGYPSDPNTSRWLNSSVDTVFGWFFGLVRFSWQTAKDALVKNGACSVIYEAECVKEDTGYRNVASFFDNSSLPKDSSLSVDCSFYSSSEVTL</sequence>
<feature type="binding site" evidence="8">
    <location>
        <position position="211"/>
    </location>
    <ligand>
        <name>a divalent metal cation</name>
        <dbReference type="ChEBI" id="CHEBI:60240"/>
    </ligand>
</feature>
<dbReference type="OMA" id="RYSWQTA"/>
<dbReference type="SUPFAM" id="SSF53098">
    <property type="entry name" value="Ribonuclease H-like"/>
    <property type="match status" value="1"/>
</dbReference>
<dbReference type="Gene3D" id="1.10.10.460">
    <property type="entry name" value="Ribonuclease hii. Domain 2"/>
    <property type="match status" value="1"/>
</dbReference>
<dbReference type="CDD" id="cd07181">
    <property type="entry name" value="RNase_HII_eukaryota_like"/>
    <property type="match status" value="1"/>
</dbReference>
<protein>
    <recommendedName>
        <fullName evidence="9">Ribonuclease</fullName>
        <ecNumber evidence="9">3.1.26.4</ecNumber>
    </recommendedName>
</protein>
<evidence type="ECO:0000256" key="4">
    <source>
        <dbReference type="ARBA" id="ARBA00022722"/>
    </source>
</evidence>
<dbReference type="PANTHER" id="PTHR10954">
    <property type="entry name" value="RIBONUCLEASE H2 SUBUNIT A"/>
    <property type="match status" value="1"/>
</dbReference>